<keyword evidence="12" id="KW-1185">Reference proteome</keyword>
<comment type="pathway">
    <text evidence="9">Cofactor biosynthesis; NAD(+) biosynthesis; quinolinate from L-kynurenine: step 1/3.</text>
</comment>
<dbReference type="GO" id="GO:0006569">
    <property type="term" value="P:L-tryptophan catabolic process"/>
    <property type="evidence" value="ECO:0007669"/>
    <property type="project" value="UniProtKB-UniRule"/>
</dbReference>
<dbReference type="GO" id="GO:0004502">
    <property type="term" value="F:kynurenine 3-monooxygenase activity"/>
    <property type="evidence" value="ECO:0007669"/>
    <property type="project" value="UniProtKB-UniRule"/>
</dbReference>
<comment type="function">
    <text evidence="9">Catalyzes the hydroxylation of L-kynurenine (L-Kyn) to form 3-hydroxy-L-kynurenine (L-3OHKyn). Required for synthesis of quinolinic acid.</text>
</comment>
<keyword evidence="3 9" id="KW-0662">Pyridine nucleotide biosynthesis</keyword>
<evidence type="ECO:0000313" key="11">
    <source>
        <dbReference type="EMBL" id="RDK84657.1"/>
    </source>
</evidence>
<dbReference type="FunFam" id="3.50.50.60:FF:000185">
    <property type="entry name" value="Kynurenine 3-monooxygenase"/>
    <property type="match status" value="1"/>
</dbReference>
<dbReference type="InterPro" id="IPR002938">
    <property type="entry name" value="FAD-bd"/>
</dbReference>
<keyword evidence="4 9" id="KW-0274">FAD</keyword>
<evidence type="ECO:0000256" key="7">
    <source>
        <dbReference type="ARBA" id="ARBA00023033"/>
    </source>
</evidence>
<comment type="catalytic activity">
    <reaction evidence="8 9">
        <text>L-kynurenine + NADPH + O2 + H(+) = 3-hydroxy-L-kynurenine + NADP(+) + H2O</text>
        <dbReference type="Rhea" id="RHEA:20545"/>
        <dbReference type="ChEBI" id="CHEBI:15377"/>
        <dbReference type="ChEBI" id="CHEBI:15378"/>
        <dbReference type="ChEBI" id="CHEBI:15379"/>
        <dbReference type="ChEBI" id="CHEBI:57783"/>
        <dbReference type="ChEBI" id="CHEBI:57959"/>
        <dbReference type="ChEBI" id="CHEBI:58125"/>
        <dbReference type="ChEBI" id="CHEBI:58349"/>
        <dbReference type="EC" id="1.14.13.9"/>
    </reaction>
</comment>
<name>A0A370Q8G5_9FLAO</name>
<dbReference type="GO" id="GO:0070189">
    <property type="term" value="P:kynurenine metabolic process"/>
    <property type="evidence" value="ECO:0007669"/>
    <property type="project" value="TreeGrafter"/>
</dbReference>
<gene>
    <name evidence="9" type="primary">kmo</name>
    <name evidence="11" type="ORF">C8D94_10429</name>
</gene>
<keyword evidence="2 9" id="KW-0285">Flavoprotein</keyword>
<evidence type="ECO:0000259" key="10">
    <source>
        <dbReference type="Pfam" id="PF01494"/>
    </source>
</evidence>
<evidence type="ECO:0000256" key="5">
    <source>
        <dbReference type="ARBA" id="ARBA00022857"/>
    </source>
</evidence>
<evidence type="ECO:0000256" key="9">
    <source>
        <dbReference type="HAMAP-Rule" id="MF_01971"/>
    </source>
</evidence>
<dbReference type="GO" id="GO:0009435">
    <property type="term" value="P:NAD+ biosynthetic process"/>
    <property type="evidence" value="ECO:0007669"/>
    <property type="project" value="UniProtKB-UniPathway"/>
</dbReference>
<reference evidence="11 12" key="1">
    <citation type="submission" date="2018-07" db="EMBL/GenBank/DDBJ databases">
        <title>Genomic Encyclopedia of Type Strains, Phase IV (KMG-IV): sequencing the most valuable type-strain genomes for metagenomic binning, comparative biology and taxonomic classification.</title>
        <authorList>
            <person name="Goeker M."/>
        </authorList>
    </citation>
    <scope>NUCLEOTIDE SEQUENCE [LARGE SCALE GENOMIC DNA]</scope>
    <source>
        <strain evidence="11 12">DSM 101478</strain>
    </source>
</reference>
<comment type="similarity">
    <text evidence="9">Belongs to the aromatic-ring hydroxylase family. KMO subfamily.</text>
</comment>
<dbReference type="HAMAP" id="MF_01971">
    <property type="entry name" value="Kynurenine_monooxygenase"/>
    <property type="match status" value="1"/>
</dbReference>
<sequence>MPSSAVERFILIKMQVSTALDHIYLLNKNQNILIIGAGLCGSLLALRMAQRGYAVKLVEKRPDLRKEEQDAGRSINLALSDRGLKGLRLAGVEEKALQLCIPMLGRMIHDKEGNTFLSKYSGRENEYINSISRPGLNMLLLDEAEKMPNVELVFNKGCKSVDLQKASATFKDYVSGGEVSYEGDVILGTDGAGSVVRKSMFNHKKFLFSFSQEWLTHGYKEITIPKAEDGGYRTEKGALHIWPRGEDMLIALPNLDGSFTVTLFLPYSNSDYCFDTLTTPKMVMEYFKKEYPDAVSLMPNLVEEFFNNPTGPLGTIKCSPWSAYGKTLLMGDAAHAIVPFYGQGMNASFEDVVVFDEVLDRFSSEENSSWETIFQEYGKTRKKDTDAIADLAVDNFHEMKEHTASPLFQQKRKLETAFEAEFPQEYFSKYSLVTFNEDITYSEALKKGRAQDKAILNLIADGKITESMDLSKKLDIVKRETIEVLHDDDVISNL</sequence>
<dbReference type="Proteomes" id="UP000255317">
    <property type="component" value="Unassembled WGS sequence"/>
</dbReference>
<comment type="cofactor">
    <cofactor evidence="1 9">
        <name>FAD</name>
        <dbReference type="ChEBI" id="CHEBI:57692"/>
    </cofactor>
</comment>
<dbReference type="UniPathway" id="UPA00253">
    <property type="reaction ID" value="UER00328"/>
</dbReference>
<evidence type="ECO:0000256" key="1">
    <source>
        <dbReference type="ARBA" id="ARBA00001974"/>
    </source>
</evidence>
<keyword evidence="6 9" id="KW-0560">Oxidoreductase</keyword>
<dbReference type="InterPro" id="IPR027545">
    <property type="entry name" value="Kynurenine_monooxygenase"/>
</dbReference>
<feature type="domain" description="FAD-binding" evidence="10">
    <location>
        <begin position="31"/>
        <end position="200"/>
    </location>
</feature>
<dbReference type="EC" id="1.14.13.9" evidence="9"/>
<evidence type="ECO:0000313" key="12">
    <source>
        <dbReference type="Proteomes" id="UP000255317"/>
    </source>
</evidence>
<dbReference type="SUPFAM" id="SSF51905">
    <property type="entry name" value="FAD/NAD(P)-binding domain"/>
    <property type="match status" value="1"/>
</dbReference>
<dbReference type="EMBL" id="QRAO01000004">
    <property type="protein sequence ID" value="RDK84657.1"/>
    <property type="molecule type" value="Genomic_DNA"/>
</dbReference>
<comment type="caution">
    <text evidence="11">The sequence shown here is derived from an EMBL/GenBank/DDBJ whole genome shotgun (WGS) entry which is preliminary data.</text>
</comment>
<feature type="domain" description="FAD-binding" evidence="10">
    <location>
        <begin position="324"/>
        <end position="360"/>
    </location>
</feature>
<dbReference type="InterPro" id="IPR036188">
    <property type="entry name" value="FAD/NAD-bd_sf"/>
</dbReference>
<dbReference type="PANTHER" id="PTHR46028:SF2">
    <property type="entry name" value="KYNURENINE 3-MONOOXYGENASE"/>
    <property type="match status" value="1"/>
</dbReference>
<dbReference type="PANTHER" id="PTHR46028">
    <property type="entry name" value="KYNURENINE 3-MONOOXYGENASE"/>
    <property type="match status" value="1"/>
</dbReference>
<evidence type="ECO:0000256" key="6">
    <source>
        <dbReference type="ARBA" id="ARBA00023002"/>
    </source>
</evidence>
<accession>A0A370Q8G5</accession>
<dbReference type="AlphaFoldDB" id="A0A370Q8G5"/>
<keyword evidence="7 9" id="KW-0503">Monooxygenase</keyword>
<evidence type="ECO:0000256" key="8">
    <source>
        <dbReference type="ARBA" id="ARBA00047818"/>
    </source>
</evidence>
<evidence type="ECO:0000256" key="2">
    <source>
        <dbReference type="ARBA" id="ARBA00022630"/>
    </source>
</evidence>
<dbReference type="GO" id="GO:0019805">
    <property type="term" value="P:quinolinate biosynthetic process"/>
    <property type="evidence" value="ECO:0007669"/>
    <property type="project" value="UniProtKB-UniRule"/>
</dbReference>
<dbReference type="Gene3D" id="3.50.50.60">
    <property type="entry name" value="FAD/NAD(P)-binding domain"/>
    <property type="match status" value="1"/>
</dbReference>
<dbReference type="PRINTS" id="PR00420">
    <property type="entry name" value="RNGMNOXGNASE"/>
</dbReference>
<proteinExistence type="inferred from homology"/>
<dbReference type="GO" id="GO:0043420">
    <property type="term" value="P:anthranilate metabolic process"/>
    <property type="evidence" value="ECO:0007669"/>
    <property type="project" value="UniProtKB-UniRule"/>
</dbReference>
<keyword evidence="5 9" id="KW-0521">NADP</keyword>
<dbReference type="Pfam" id="PF01494">
    <property type="entry name" value="FAD_binding_3"/>
    <property type="match status" value="2"/>
</dbReference>
<dbReference type="GO" id="GO:0071949">
    <property type="term" value="F:FAD binding"/>
    <property type="evidence" value="ECO:0007669"/>
    <property type="project" value="InterPro"/>
</dbReference>
<evidence type="ECO:0000256" key="3">
    <source>
        <dbReference type="ARBA" id="ARBA00022642"/>
    </source>
</evidence>
<evidence type="ECO:0000256" key="4">
    <source>
        <dbReference type="ARBA" id="ARBA00022827"/>
    </source>
</evidence>
<protein>
    <recommendedName>
        <fullName evidence="9">Kynurenine 3-monooxygenase</fullName>
        <ecNumber evidence="9">1.14.13.9</ecNumber>
    </recommendedName>
    <alternativeName>
        <fullName evidence="9">Kynurenine 3-hydroxylase</fullName>
    </alternativeName>
</protein>
<organism evidence="11 12">
    <name type="scientific">Marinirhabdus gelatinilytica</name>
    <dbReference type="NCBI Taxonomy" id="1703343"/>
    <lineage>
        <taxon>Bacteria</taxon>
        <taxon>Pseudomonadati</taxon>
        <taxon>Bacteroidota</taxon>
        <taxon>Flavobacteriia</taxon>
        <taxon>Flavobacteriales</taxon>
        <taxon>Flavobacteriaceae</taxon>
    </lineage>
</organism>